<feature type="non-terminal residue" evidence="2">
    <location>
        <position position="681"/>
    </location>
</feature>
<evidence type="ECO:0000313" key="3">
    <source>
        <dbReference type="Proteomes" id="UP000736672"/>
    </source>
</evidence>
<feature type="non-terminal residue" evidence="2">
    <location>
        <position position="1"/>
    </location>
</feature>
<accession>A0A9P9JSB3</accession>
<organism evidence="2 3">
    <name type="scientific">Fusarium solani</name>
    <name type="common">Filamentous fungus</name>
    <dbReference type="NCBI Taxonomy" id="169388"/>
    <lineage>
        <taxon>Eukaryota</taxon>
        <taxon>Fungi</taxon>
        <taxon>Dikarya</taxon>
        <taxon>Ascomycota</taxon>
        <taxon>Pezizomycotina</taxon>
        <taxon>Sordariomycetes</taxon>
        <taxon>Hypocreomycetidae</taxon>
        <taxon>Hypocreales</taxon>
        <taxon>Nectriaceae</taxon>
        <taxon>Fusarium</taxon>
        <taxon>Fusarium solani species complex</taxon>
    </lineage>
</organism>
<sequence length="681" mass="76541">TESLYFCINRHSTLNNLLEVTTSTTTLPRFQHHKYLRGPRETMDNTTSGIYSDDRMSQWNAIVRSGWPTVISSNSWAIAVALMTLLYQTVVVRLFRPYTMALFWILSEDHREWDIDQLRVAMANMRGPLAALLSTPAYRTLLGRGHKKGRLAKGIVLLWLFGALVLAVIPFFLPILLARGIPIVQGVPGSDDYCSPMLNFSNWTAEAQYGRLLTWDMLRLADIHGYNYSAMNAPSVGLLNDKDRVAISSDCPEWAPVCDRNNSLRIDIDFWIKRSELGIGSGAPSEYAEFGVLNTCYKLEYRRKFLRTEQDGTETYGLLYGTGAGTGGSEYVTDEFNAEERVCYGYDLFAHYNTSRNSNVTIWKPNDTLAHDGDRTILFYHIRNILSPSPSDDAIFGTNSTPIAGSYLYRRAIIPVMCNTSYAYCLGEAGDCVSLGGTEAVSEYIYNNSESGYSRGLGFLELMWVNTWKPLFFLITDTSESIYASRTLSLGSTQLAPREISGHAEIVRLALASRMLLLTSATRAVSGWRKYVSSGLPVRAVDATEEQLETCRLTLMEAPGQITTTAWVIMVVVLIGGILLLFSFAGPLLRCIFWKWLCVYTIRWRLRTAPHLHRMTVERGDPSRFWPGGATDEWPTGRGCVDRVGLVESFTGYHAVYRPDAQLRYMPRQESRAADEIAMRG</sequence>
<evidence type="ECO:0000313" key="2">
    <source>
        <dbReference type="EMBL" id="KAH7231476.1"/>
    </source>
</evidence>
<feature type="transmembrane region" description="Helical" evidence="1">
    <location>
        <begin position="154"/>
        <end position="177"/>
    </location>
</feature>
<name>A0A9P9JSB3_FUSSL</name>
<dbReference type="EMBL" id="JAGTJS010000033">
    <property type="protein sequence ID" value="KAH7231476.1"/>
    <property type="molecule type" value="Genomic_DNA"/>
</dbReference>
<dbReference type="OrthoDB" id="5015216at2759"/>
<dbReference type="Proteomes" id="UP000736672">
    <property type="component" value="Unassembled WGS sequence"/>
</dbReference>
<feature type="transmembrane region" description="Helical" evidence="1">
    <location>
        <begin position="76"/>
        <end position="95"/>
    </location>
</feature>
<proteinExistence type="predicted"/>
<keyword evidence="1" id="KW-1133">Transmembrane helix</keyword>
<keyword evidence="3" id="KW-1185">Reference proteome</keyword>
<dbReference type="AlphaFoldDB" id="A0A9P9JSB3"/>
<keyword evidence="1" id="KW-0472">Membrane</keyword>
<evidence type="ECO:0000256" key="1">
    <source>
        <dbReference type="SAM" id="Phobius"/>
    </source>
</evidence>
<protein>
    <submittedName>
        <fullName evidence="2">Uncharacterized protein</fullName>
    </submittedName>
</protein>
<reference evidence="2" key="1">
    <citation type="journal article" date="2021" name="Nat. Commun.">
        <title>Genetic determinants of endophytism in the Arabidopsis root mycobiome.</title>
        <authorList>
            <person name="Mesny F."/>
            <person name="Miyauchi S."/>
            <person name="Thiergart T."/>
            <person name="Pickel B."/>
            <person name="Atanasova L."/>
            <person name="Karlsson M."/>
            <person name="Huettel B."/>
            <person name="Barry K.W."/>
            <person name="Haridas S."/>
            <person name="Chen C."/>
            <person name="Bauer D."/>
            <person name="Andreopoulos W."/>
            <person name="Pangilinan J."/>
            <person name="LaButti K."/>
            <person name="Riley R."/>
            <person name="Lipzen A."/>
            <person name="Clum A."/>
            <person name="Drula E."/>
            <person name="Henrissat B."/>
            <person name="Kohler A."/>
            <person name="Grigoriev I.V."/>
            <person name="Martin F.M."/>
            <person name="Hacquard S."/>
        </authorList>
    </citation>
    <scope>NUCLEOTIDE SEQUENCE</scope>
    <source>
        <strain evidence="2">FSSC 5 MPI-SDFR-AT-0091</strain>
    </source>
</reference>
<feature type="transmembrane region" description="Helical" evidence="1">
    <location>
        <begin position="566"/>
        <end position="585"/>
    </location>
</feature>
<gene>
    <name evidence="2" type="ORF">B0J15DRAFT_575124</name>
</gene>
<keyword evidence="1" id="KW-0812">Transmembrane</keyword>
<comment type="caution">
    <text evidence="2">The sequence shown here is derived from an EMBL/GenBank/DDBJ whole genome shotgun (WGS) entry which is preliminary data.</text>
</comment>